<reference evidence="1 2" key="1">
    <citation type="journal article" date="2020" name="ISME J.">
        <title>Uncovering the hidden diversity of litter-decomposition mechanisms in mushroom-forming fungi.</title>
        <authorList>
            <person name="Floudas D."/>
            <person name="Bentzer J."/>
            <person name="Ahren D."/>
            <person name="Johansson T."/>
            <person name="Persson P."/>
            <person name="Tunlid A."/>
        </authorList>
    </citation>
    <scope>NUCLEOTIDE SEQUENCE [LARGE SCALE GENOMIC DNA]</scope>
    <source>
        <strain evidence="1 2">CBS 101986</strain>
    </source>
</reference>
<sequence>MYDYASILLDTEPQMGDLVMNLYPDIKNVLSHDSYSRISKPYYVASLSESDIEDDTPAGSLILCNNGGQLHEMDTEADIIIQLTSMAPTWYLGAVSMSGENPDKLRMSLGYSRAACITQGNLKLITYWRGTAAKGELAMKETGIMASDDAWLQMDDGSGRIAISEVKQNYILIVDMAV</sequence>
<protein>
    <submittedName>
        <fullName evidence="1">Uncharacterized protein</fullName>
    </submittedName>
</protein>
<dbReference type="Proteomes" id="UP000567179">
    <property type="component" value="Unassembled WGS sequence"/>
</dbReference>
<keyword evidence="2" id="KW-1185">Reference proteome</keyword>
<proteinExistence type="predicted"/>
<dbReference type="EMBL" id="JAACJJ010000032">
    <property type="protein sequence ID" value="KAF5317659.1"/>
    <property type="molecule type" value="Genomic_DNA"/>
</dbReference>
<evidence type="ECO:0000313" key="2">
    <source>
        <dbReference type="Proteomes" id="UP000567179"/>
    </source>
</evidence>
<dbReference type="AlphaFoldDB" id="A0A8H5B6G2"/>
<name>A0A8H5B6G2_9AGAR</name>
<comment type="caution">
    <text evidence="1">The sequence shown here is derived from an EMBL/GenBank/DDBJ whole genome shotgun (WGS) entry which is preliminary data.</text>
</comment>
<accession>A0A8H5B6G2</accession>
<organism evidence="1 2">
    <name type="scientific">Psilocybe cf. subviscida</name>
    <dbReference type="NCBI Taxonomy" id="2480587"/>
    <lineage>
        <taxon>Eukaryota</taxon>
        <taxon>Fungi</taxon>
        <taxon>Dikarya</taxon>
        <taxon>Basidiomycota</taxon>
        <taxon>Agaricomycotina</taxon>
        <taxon>Agaricomycetes</taxon>
        <taxon>Agaricomycetidae</taxon>
        <taxon>Agaricales</taxon>
        <taxon>Agaricineae</taxon>
        <taxon>Strophariaceae</taxon>
        <taxon>Psilocybe</taxon>
    </lineage>
</organism>
<gene>
    <name evidence="1" type="ORF">D9619_012571</name>
</gene>
<evidence type="ECO:0000313" key="1">
    <source>
        <dbReference type="EMBL" id="KAF5317659.1"/>
    </source>
</evidence>